<dbReference type="AlphaFoldDB" id="A0A8J3D4M7"/>
<keyword evidence="5" id="KW-0808">Transferase</keyword>
<dbReference type="Pfam" id="PF07730">
    <property type="entry name" value="HisKA_3"/>
    <property type="match status" value="1"/>
</dbReference>
<dbReference type="InterPro" id="IPR036890">
    <property type="entry name" value="HATPase_C_sf"/>
</dbReference>
<dbReference type="EC" id="2.7.13.3" evidence="3"/>
<gene>
    <name evidence="16" type="ORF">GCM10007390_10920</name>
</gene>
<accession>A0A8J3D4M7</accession>
<feature type="domain" description="Histidine kinase/HSP90-like ATPase" evidence="15">
    <location>
        <begin position="378"/>
        <end position="475"/>
    </location>
</feature>
<comment type="catalytic activity">
    <reaction evidence="1">
        <text>ATP + protein L-histidine = ADP + protein N-phospho-L-histidine.</text>
        <dbReference type="EC" id="2.7.13.3"/>
    </reaction>
</comment>
<dbReference type="PANTHER" id="PTHR24421">
    <property type="entry name" value="NITRATE/NITRITE SENSOR PROTEIN NARX-RELATED"/>
    <property type="match status" value="1"/>
</dbReference>
<keyword evidence="17" id="KW-1185">Reference proteome</keyword>
<evidence type="ECO:0000256" key="12">
    <source>
        <dbReference type="ARBA" id="ARBA00023136"/>
    </source>
</evidence>
<evidence type="ECO:0000256" key="1">
    <source>
        <dbReference type="ARBA" id="ARBA00000085"/>
    </source>
</evidence>
<feature type="transmembrane region" description="Helical" evidence="14">
    <location>
        <begin position="185"/>
        <end position="203"/>
    </location>
</feature>
<evidence type="ECO:0000313" key="16">
    <source>
        <dbReference type="EMBL" id="GHB59080.1"/>
    </source>
</evidence>
<dbReference type="Pfam" id="PF02518">
    <property type="entry name" value="HATPase_c"/>
    <property type="match status" value="1"/>
</dbReference>
<comment type="caution">
    <text evidence="16">The sequence shown here is derived from an EMBL/GenBank/DDBJ whole genome shotgun (WGS) entry which is preliminary data.</text>
</comment>
<evidence type="ECO:0000256" key="9">
    <source>
        <dbReference type="ARBA" id="ARBA00022840"/>
    </source>
</evidence>
<dbReference type="GO" id="GO:0046983">
    <property type="term" value="F:protein dimerization activity"/>
    <property type="evidence" value="ECO:0007669"/>
    <property type="project" value="InterPro"/>
</dbReference>
<feature type="transmembrane region" description="Helical" evidence="14">
    <location>
        <begin position="15"/>
        <end position="34"/>
    </location>
</feature>
<keyword evidence="9" id="KW-0067">ATP-binding</keyword>
<keyword evidence="13" id="KW-0175">Coiled coil</keyword>
<proteinExistence type="predicted"/>
<dbReference type="InterPro" id="IPR050482">
    <property type="entry name" value="Sensor_HK_TwoCompSys"/>
</dbReference>
<evidence type="ECO:0000256" key="13">
    <source>
        <dbReference type="SAM" id="Coils"/>
    </source>
</evidence>
<evidence type="ECO:0000256" key="5">
    <source>
        <dbReference type="ARBA" id="ARBA00022679"/>
    </source>
</evidence>
<reference evidence="16 17" key="1">
    <citation type="journal article" date="2014" name="Int. J. Syst. Evol. Microbiol.">
        <title>Complete genome sequence of Corynebacterium casei LMG S-19264T (=DSM 44701T), isolated from a smear-ripened cheese.</title>
        <authorList>
            <consortium name="US DOE Joint Genome Institute (JGI-PGF)"/>
            <person name="Walter F."/>
            <person name="Albersmeier A."/>
            <person name="Kalinowski J."/>
            <person name="Ruckert C."/>
        </authorList>
    </citation>
    <scope>NUCLEOTIDE SEQUENCE [LARGE SCALE GENOMIC DNA]</scope>
    <source>
        <strain evidence="16 17">KCTC 12866</strain>
    </source>
</reference>
<feature type="coiled-coil region" evidence="13">
    <location>
        <begin position="217"/>
        <end position="251"/>
    </location>
</feature>
<evidence type="ECO:0000256" key="2">
    <source>
        <dbReference type="ARBA" id="ARBA00004141"/>
    </source>
</evidence>
<keyword evidence="10 14" id="KW-1133">Transmembrane helix</keyword>
<dbReference type="CDD" id="cd16917">
    <property type="entry name" value="HATPase_UhpB-NarQ-NarX-like"/>
    <property type="match status" value="1"/>
</dbReference>
<keyword evidence="4" id="KW-0597">Phosphoprotein</keyword>
<dbReference type="Gene3D" id="1.20.5.1930">
    <property type="match status" value="1"/>
</dbReference>
<dbReference type="GO" id="GO:0000155">
    <property type="term" value="F:phosphorelay sensor kinase activity"/>
    <property type="evidence" value="ECO:0007669"/>
    <property type="project" value="InterPro"/>
</dbReference>
<dbReference type="SMART" id="SM00387">
    <property type="entry name" value="HATPase_c"/>
    <property type="match status" value="1"/>
</dbReference>
<keyword evidence="12 14" id="KW-0472">Membrane</keyword>
<dbReference type="EMBL" id="BMXF01000001">
    <property type="protein sequence ID" value="GHB59080.1"/>
    <property type="molecule type" value="Genomic_DNA"/>
</dbReference>
<dbReference type="InterPro" id="IPR029095">
    <property type="entry name" value="NarX-like_N"/>
</dbReference>
<keyword evidence="8" id="KW-0418">Kinase</keyword>
<dbReference type="GO" id="GO:0005524">
    <property type="term" value="F:ATP binding"/>
    <property type="evidence" value="ECO:0007669"/>
    <property type="project" value="UniProtKB-KW"/>
</dbReference>
<dbReference type="InterPro" id="IPR011712">
    <property type="entry name" value="Sig_transdc_His_kin_sub3_dim/P"/>
</dbReference>
<name>A0A8J3D4M7_9BACT</name>
<evidence type="ECO:0000256" key="11">
    <source>
        <dbReference type="ARBA" id="ARBA00023012"/>
    </source>
</evidence>
<evidence type="ECO:0000256" key="3">
    <source>
        <dbReference type="ARBA" id="ARBA00012438"/>
    </source>
</evidence>
<evidence type="ECO:0000256" key="6">
    <source>
        <dbReference type="ARBA" id="ARBA00022692"/>
    </source>
</evidence>
<evidence type="ECO:0000256" key="10">
    <source>
        <dbReference type="ARBA" id="ARBA00022989"/>
    </source>
</evidence>
<evidence type="ECO:0000259" key="15">
    <source>
        <dbReference type="SMART" id="SM00387"/>
    </source>
</evidence>
<dbReference type="Gene3D" id="3.30.565.10">
    <property type="entry name" value="Histidine kinase-like ATPase, C-terminal domain"/>
    <property type="match status" value="1"/>
</dbReference>
<keyword evidence="6 14" id="KW-0812">Transmembrane</keyword>
<evidence type="ECO:0000256" key="14">
    <source>
        <dbReference type="SAM" id="Phobius"/>
    </source>
</evidence>
<dbReference type="Proteomes" id="UP000598271">
    <property type="component" value="Unassembled WGS sequence"/>
</dbReference>
<evidence type="ECO:0000256" key="4">
    <source>
        <dbReference type="ARBA" id="ARBA00022553"/>
    </source>
</evidence>
<sequence length="475" mass="54268">MNPLDHQVAQRLTQYYVLALLLVAVLTISELLFVERTLRELDDDGRVVNVAGRQRMLSQRLTKLAVLRTQGIPYADPGDFDQSLTLWRESQEQLREGRLQMEKEYVVRKSLLLDSMFAKVQPVFESMYGHLKVIASEKPSADTKKEALRVVLAKEPIFLRQMDAIVFRFDAESLERVQYLERVEWLLTMATLVVLFLEGLFVFRPVVSHTKQVVRQLTESKGELKYINQRLEETNQQLVSAQEKLVRATKEKYELQLAEETVRSAALLEGQEEERRRFARELHDGIGQMLTGLKLHVEKIRQMPAANEKQRQRVEDLRDLLQETIQNTREVAFNLMPSVLGDFGLEAALKLLTEQTARSSGMVVEFKGTKEPARLTPVQEIGLYRIAQEGLNNAVKYSEAERIDVVFKKNASEVSLSIKDNGKGFRVADIPKPETYSLTHNGIGNMRTRARLLNGSLKISSRGNKGSKVEVKIFL</sequence>
<dbReference type="GO" id="GO:0016020">
    <property type="term" value="C:membrane"/>
    <property type="evidence" value="ECO:0007669"/>
    <property type="project" value="UniProtKB-SubCell"/>
</dbReference>
<dbReference type="RefSeq" id="WP_189563321.1">
    <property type="nucleotide sequence ID" value="NZ_BMXF01000001.1"/>
</dbReference>
<organism evidence="16 17">
    <name type="scientific">Persicitalea jodogahamensis</name>
    <dbReference type="NCBI Taxonomy" id="402147"/>
    <lineage>
        <taxon>Bacteria</taxon>
        <taxon>Pseudomonadati</taxon>
        <taxon>Bacteroidota</taxon>
        <taxon>Cytophagia</taxon>
        <taxon>Cytophagales</taxon>
        <taxon>Spirosomataceae</taxon>
        <taxon>Persicitalea</taxon>
    </lineage>
</organism>
<comment type="subcellular location">
    <subcellularLocation>
        <location evidence="2">Membrane</location>
        <topology evidence="2">Multi-pass membrane protein</topology>
    </subcellularLocation>
</comment>
<keyword evidence="7" id="KW-0547">Nucleotide-binding</keyword>
<protein>
    <recommendedName>
        <fullName evidence="3">histidine kinase</fullName>
        <ecNumber evidence="3">2.7.13.3</ecNumber>
    </recommendedName>
</protein>
<evidence type="ECO:0000256" key="8">
    <source>
        <dbReference type="ARBA" id="ARBA00022777"/>
    </source>
</evidence>
<evidence type="ECO:0000256" key="7">
    <source>
        <dbReference type="ARBA" id="ARBA00022741"/>
    </source>
</evidence>
<evidence type="ECO:0000313" key="17">
    <source>
        <dbReference type="Proteomes" id="UP000598271"/>
    </source>
</evidence>
<dbReference type="Pfam" id="PF13675">
    <property type="entry name" value="PilJ"/>
    <property type="match status" value="1"/>
</dbReference>
<dbReference type="InterPro" id="IPR003594">
    <property type="entry name" value="HATPase_dom"/>
</dbReference>
<dbReference type="PANTHER" id="PTHR24421:SF10">
    <property type="entry name" value="NITRATE_NITRITE SENSOR PROTEIN NARQ"/>
    <property type="match status" value="1"/>
</dbReference>
<keyword evidence="11" id="KW-0902">Two-component regulatory system</keyword>
<dbReference type="SUPFAM" id="SSF55874">
    <property type="entry name" value="ATPase domain of HSP90 chaperone/DNA topoisomerase II/histidine kinase"/>
    <property type="match status" value="1"/>
</dbReference>